<dbReference type="AlphaFoldDB" id="A0A9P0XBL0"/>
<dbReference type="PANTHER" id="PTHR21268">
    <property type="entry name" value="NADH DEHYDROGENASE [UBIQUINONE] IRON-SULFUR PROTEIN 5"/>
    <property type="match status" value="1"/>
</dbReference>
<reference evidence="1" key="1">
    <citation type="submission" date="2022-05" db="EMBL/GenBank/DDBJ databases">
        <authorList>
            <person name="Okamura Y."/>
        </authorList>
    </citation>
    <scope>NUCLEOTIDE SEQUENCE</scope>
</reference>
<accession>A0A9P0XBL0</accession>
<keyword evidence="2" id="KW-1185">Reference proteome</keyword>
<gene>
    <name evidence="1" type="ORF">PIBRA_LOCUS5869</name>
</gene>
<evidence type="ECO:0000313" key="1">
    <source>
        <dbReference type="EMBL" id="CAH4029083.1"/>
    </source>
</evidence>
<proteinExistence type="predicted"/>
<protein>
    <recommendedName>
        <fullName evidence="3">NADH dehydrogenase [ubiquinone] iron-sulfur protein 5</fullName>
    </recommendedName>
</protein>
<sequence length="107" mass="12078">MSYVSPVLRTIFTDVTGPMSDHQMLGRCAKPEADMMGCLEAYGLDRGLRKCQILIDEFYECQTLKKQFARYVVCNIVAFISNVAVEGGSLWLHFYSGSNKKGRSREV</sequence>
<dbReference type="PANTHER" id="PTHR21268:SF2">
    <property type="entry name" value="NADH DEHYDROGENASE [UBIQUINONE] IRON-SULFUR PROTEIN 5"/>
    <property type="match status" value="1"/>
</dbReference>
<dbReference type="EMBL" id="CALOZG010000006">
    <property type="protein sequence ID" value="CAH4029083.1"/>
    <property type="molecule type" value="Genomic_DNA"/>
</dbReference>
<dbReference type="Proteomes" id="UP001152562">
    <property type="component" value="Unassembled WGS sequence"/>
</dbReference>
<evidence type="ECO:0000313" key="2">
    <source>
        <dbReference type="Proteomes" id="UP001152562"/>
    </source>
</evidence>
<evidence type="ECO:0008006" key="3">
    <source>
        <dbReference type="Google" id="ProtNLM"/>
    </source>
</evidence>
<comment type="caution">
    <text evidence="1">The sequence shown here is derived from an EMBL/GenBank/DDBJ whole genome shotgun (WGS) entry which is preliminary data.</text>
</comment>
<organism evidence="1 2">
    <name type="scientific">Pieris brassicae</name>
    <name type="common">White butterfly</name>
    <name type="synonym">Large white butterfly</name>
    <dbReference type="NCBI Taxonomy" id="7116"/>
    <lineage>
        <taxon>Eukaryota</taxon>
        <taxon>Metazoa</taxon>
        <taxon>Ecdysozoa</taxon>
        <taxon>Arthropoda</taxon>
        <taxon>Hexapoda</taxon>
        <taxon>Insecta</taxon>
        <taxon>Pterygota</taxon>
        <taxon>Neoptera</taxon>
        <taxon>Endopterygota</taxon>
        <taxon>Lepidoptera</taxon>
        <taxon>Glossata</taxon>
        <taxon>Ditrysia</taxon>
        <taxon>Papilionoidea</taxon>
        <taxon>Pieridae</taxon>
        <taxon>Pierinae</taxon>
        <taxon>Pieris</taxon>
    </lineage>
</organism>
<name>A0A9P0XBL0_PIEBR</name>